<comment type="similarity">
    <text evidence="1">Belongs to the transposase IS21/IS408/IS1162 family.</text>
</comment>
<keyword evidence="4" id="KW-1185">Reference proteome</keyword>
<evidence type="ECO:0000259" key="2">
    <source>
        <dbReference type="PROSITE" id="PS50994"/>
    </source>
</evidence>
<evidence type="ECO:0000256" key="1">
    <source>
        <dbReference type="ARBA" id="ARBA00009277"/>
    </source>
</evidence>
<dbReference type="AlphaFoldDB" id="A0A7S7M1P6"/>
<protein>
    <submittedName>
        <fullName evidence="3">IS21 family transposase</fullName>
    </submittedName>
</protein>
<dbReference type="KEGG" id="smas:HUE87_03975"/>
<dbReference type="EMBL" id="CP054493">
    <property type="protein sequence ID" value="QOY55403.1"/>
    <property type="molecule type" value="Genomic_DNA"/>
</dbReference>
<sequence length="511" mass="59127">MERLSMRKIKDILKLRFITEISYRQISRAVNVPSSTVSDYCKRFEISKCTIDELLEIDEDKIYQILFPEKLKIDKTTKRPLPNFEYIHKEIAKKGITFELLWMKYKEQHPDGYALSRFKELYYSFKNKISPTMRQTYIPGHQMFVDYSGLSVAYRDAITGEIHKAQIFVAVLGGSGCAFVHATPSQKQEYFIKSHILAYEFYGGAPKINVPDNLKSAIISNNKNGIVVNESYAEMCRHYNCGVEPARPKKPQDKGIVEQAVQGIQRWILAVFRHRTFFSVDEINQAIAPLLDQYNSKKSRHLGASRYELFEEEKLQLQPLPANRFIYKEIKIATVDLSYHVKLLDCYYSVPFKYLSEKVEIKYSTALVEIYHKSRLLATHPRIHRVNARSTLHEHMPKNHQYQNEKMNPARLLNWTVSIGENTRAFTQKKLDGSEYPANAYTSIIAILNKAKVYGRIELDMALAYALSINATSVKSIESILSKKLYVQIANNVTSTVINNHENIRGKDYYK</sequence>
<dbReference type="Proteomes" id="UP000593836">
    <property type="component" value="Chromosome"/>
</dbReference>
<dbReference type="Pfam" id="PF22483">
    <property type="entry name" value="Mu-transpos_C_2"/>
    <property type="match status" value="1"/>
</dbReference>
<feature type="domain" description="Integrase catalytic" evidence="2">
    <location>
        <begin position="135"/>
        <end position="314"/>
    </location>
</feature>
<dbReference type="InterPro" id="IPR001584">
    <property type="entry name" value="Integrase_cat-core"/>
</dbReference>
<dbReference type="PROSITE" id="PS50994">
    <property type="entry name" value="INTEGRASE"/>
    <property type="match status" value="1"/>
</dbReference>
<dbReference type="InterPro" id="IPR054353">
    <property type="entry name" value="IstA-like_C"/>
</dbReference>
<reference evidence="3 4" key="1">
    <citation type="submission" date="2020-05" db="EMBL/GenBank/DDBJ databases">
        <title>Sulfurimonas marisnigri, sp. nov., and Sulfurimonas baltica, sp. nov., manganese oxide reducing chemolithoautotrophs of the class Epsilonproteobacteria isolated from the pelagic redoxclines of the Black and Baltic Seas and emended description of the genus Sulfurimonas.</title>
        <authorList>
            <person name="Henkel J.V."/>
            <person name="Laudan C."/>
            <person name="Werner J."/>
            <person name="Neu T."/>
            <person name="Plewe S."/>
            <person name="Sproer C."/>
            <person name="Bunk B."/>
            <person name="Schulz-Vogt H.N."/>
        </authorList>
    </citation>
    <scope>NUCLEOTIDE SEQUENCE [LARGE SCALE GENOMIC DNA]</scope>
    <source>
        <strain evidence="3 4">SoZ1</strain>
    </source>
</reference>
<gene>
    <name evidence="3" type="ORF">HUE87_03975</name>
</gene>
<dbReference type="NCBIfam" id="NF033546">
    <property type="entry name" value="transpos_IS21"/>
    <property type="match status" value="1"/>
</dbReference>
<dbReference type="GO" id="GO:0015074">
    <property type="term" value="P:DNA integration"/>
    <property type="evidence" value="ECO:0007669"/>
    <property type="project" value="InterPro"/>
</dbReference>
<dbReference type="InterPro" id="IPR012337">
    <property type="entry name" value="RNaseH-like_sf"/>
</dbReference>
<dbReference type="GO" id="GO:0003676">
    <property type="term" value="F:nucleic acid binding"/>
    <property type="evidence" value="ECO:0007669"/>
    <property type="project" value="InterPro"/>
</dbReference>
<dbReference type="PANTHER" id="PTHR35004">
    <property type="entry name" value="TRANSPOSASE RV3428C-RELATED"/>
    <property type="match status" value="1"/>
</dbReference>
<name>A0A7S7M1P6_9BACT</name>
<accession>A0A7S7M1P6</accession>
<organism evidence="3 4">
    <name type="scientific">Candidatus Sulfurimonas marisnigri</name>
    <dbReference type="NCBI Taxonomy" id="2740405"/>
    <lineage>
        <taxon>Bacteria</taxon>
        <taxon>Pseudomonadati</taxon>
        <taxon>Campylobacterota</taxon>
        <taxon>Epsilonproteobacteria</taxon>
        <taxon>Campylobacterales</taxon>
        <taxon>Sulfurimonadaceae</taxon>
        <taxon>Sulfurimonas</taxon>
    </lineage>
</organism>
<dbReference type="InterPro" id="IPR036397">
    <property type="entry name" value="RNaseH_sf"/>
</dbReference>
<evidence type="ECO:0000313" key="3">
    <source>
        <dbReference type="EMBL" id="QOY55403.1"/>
    </source>
</evidence>
<proteinExistence type="inferred from homology"/>
<evidence type="ECO:0000313" key="4">
    <source>
        <dbReference type="Proteomes" id="UP000593836"/>
    </source>
</evidence>
<dbReference type="PANTHER" id="PTHR35004:SF8">
    <property type="entry name" value="TRANSPOSASE RV3428C-RELATED"/>
    <property type="match status" value="1"/>
</dbReference>
<dbReference type="SUPFAM" id="SSF53098">
    <property type="entry name" value="Ribonuclease H-like"/>
    <property type="match status" value="1"/>
</dbReference>
<dbReference type="Gene3D" id="3.30.420.10">
    <property type="entry name" value="Ribonuclease H-like superfamily/Ribonuclease H"/>
    <property type="match status" value="1"/>
</dbReference>